<keyword evidence="2" id="KW-1185">Reference proteome</keyword>
<dbReference type="Proteomes" id="UP001203665">
    <property type="component" value="Unassembled WGS sequence"/>
</dbReference>
<comment type="caution">
    <text evidence="1">The sequence shown here is derived from an EMBL/GenBank/DDBJ whole genome shotgun (WGS) entry which is preliminary data.</text>
</comment>
<accession>A0ABT0XLR2</accession>
<proteinExistence type="predicted"/>
<reference evidence="1" key="1">
    <citation type="submission" date="2022-06" db="EMBL/GenBank/DDBJ databases">
        <title>Alkalicoccobacillus porphyridii sp. nov., isolated from a marine red alga, Porphyridium purpureum and reclassification of Shouchella plakortidis and Shouchella gibsonii as Alkalicoccobacillus plakortidis comb. nov. and Alkalicoccobacillus gibsonii comb. nov.</title>
        <authorList>
            <person name="Kim K.H."/>
            <person name="Lee J.K."/>
            <person name="Han D.M."/>
            <person name="Baek J.H."/>
            <person name="Jeon C.O."/>
        </authorList>
    </citation>
    <scope>NUCLEOTIDE SEQUENCE</scope>
    <source>
        <strain evidence="1">DSM 19153</strain>
    </source>
</reference>
<evidence type="ECO:0000313" key="2">
    <source>
        <dbReference type="Proteomes" id="UP001203665"/>
    </source>
</evidence>
<dbReference type="RefSeq" id="WP_251609556.1">
    <property type="nucleotide sequence ID" value="NZ_JAMQJY010000002.1"/>
</dbReference>
<protein>
    <submittedName>
        <fullName evidence="1">Uncharacterized protein</fullName>
    </submittedName>
</protein>
<dbReference type="EMBL" id="JAMQJY010000002">
    <property type="protein sequence ID" value="MCM2676665.1"/>
    <property type="molecule type" value="Genomic_DNA"/>
</dbReference>
<name>A0ABT0XLR2_9BACI</name>
<evidence type="ECO:0000313" key="1">
    <source>
        <dbReference type="EMBL" id="MCM2676665.1"/>
    </source>
</evidence>
<organism evidence="1 2">
    <name type="scientific">Alkalicoccobacillus plakortidis</name>
    <dbReference type="NCBI Taxonomy" id="444060"/>
    <lineage>
        <taxon>Bacteria</taxon>
        <taxon>Bacillati</taxon>
        <taxon>Bacillota</taxon>
        <taxon>Bacilli</taxon>
        <taxon>Bacillales</taxon>
        <taxon>Bacillaceae</taxon>
        <taxon>Alkalicoccobacillus</taxon>
    </lineage>
</organism>
<gene>
    <name evidence="1" type="ORF">NDM98_15120</name>
</gene>
<sequence length="62" mass="7489">MVKQIHMNIVLFCSFLSDEYDEIEMLTKELRTLERGDRVHYMKEWIAKKIKTDKSRVEVKKG</sequence>